<evidence type="ECO:0000259" key="9">
    <source>
        <dbReference type="Pfam" id="PF20142"/>
    </source>
</evidence>
<evidence type="ECO:0000256" key="7">
    <source>
        <dbReference type="SAM" id="SignalP"/>
    </source>
</evidence>
<keyword evidence="6" id="KW-0961">Cell wall biogenesis/degradation</keyword>
<dbReference type="OrthoDB" id="9778545at2"/>
<evidence type="ECO:0000256" key="2">
    <source>
        <dbReference type="ARBA" id="ARBA00005992"/>
    </source>
</evidence>
<dbReference type="PANTHER" id="PTHR41533:SF2">
    <property type="entry name" value="BLR7131 PROTEIN"/>
    <property type="match status" value="1"/>
</dbReference>
<name>A0A5B8L5K7_9HYPH</name>
<keyword evidence="3" id="KW-0808">Transferase</keyword>
<dbReference type="EMBL" id="CP042301">
    <property type="protein sequence ID" value="QDZ03205.1"/>
    <property type="molecule type" value="Genomic_DNA"/>
</dbReference>
<sequence length="616" mass="68953">MTVFRQFLAIPACFLAVAVLAAPEPAQAQNIFERLFGGGIKRKEREEVRPAPQPKKRVVKRVKISAPSYYTYRADPLVKVSFKPILEGRQEVNFAPSLGGNGFDEALDGLQDFDLRAYEDVAAALGEYYADNRRFIWVSGFSANARATEAVRVLGEAAGYGLDPADYSLSLPAPGFAMEDTAARYAELMRFEMTLSARVLLYARDAWRGRIDPNRLSGYHDFPAKPLDLAKVLDRLAHTQDVRTYLESRHPQNERYAALRVELEALRASAENDIVVDPKLFLRPGQSSPEFPNMLKLFARETDDAFRTEFKELLEVHAASEEYAQELAPLVKAAQKFKGLQADGIIGPRTVGAFAGESKAARIDKVEYALERLRWHPSELGSPRVFINQPAFTATYFEGGEDRLSMRVVVGKTTNQTSFFHDVIEQIDYNPYWGVPQSIIVNEMLPRLYNDPGYLDRAGYEVTDARGRRISSSSINWGRYGGKVPFNVRQRPSERNALGELKILFPNKHAIYMHDTPSKSLFERDVRAFSHGCVRLADPRGMAAAVLAKPVDYVAAKIGAGHSSEKITRNIPVYVAYFTAWPDDAGTVTYSDDIYGRDDRLKKAFEAIDAVRKPAG</sequence>
<evidence type="ECO:0000256" key="5">
    <source>
        <dbReference type="ARBA" id="ARBA00022984"/>
    </source>
</evidence>
<keyword evidence="5" id="KW-0573">Peptidoglycan synthesis</keyword>
<dbReference type="InterPro" id="IPR045380">
    <property type="entry name" value="LD_TPept_scaffold_dom"/>
</dbReference>
<dbReference type="GO" id="GO:0004180">
    <property type="term" value="F:carboxypeptidase activity"/>
    <property type="evidence" value="ECO:0007669"/>
    <property type="project" value="UniProtKB-ARBA"/>
</dbReference>
<dbReference type="PANTHER" id="PTHR41533">
    <property type="entry name" value="L,D-TRANSPEPTIDASE HI_1667-RELATED"/>
    <property type="match status" value="1"/>
</dbReference>
<dbReference type="InterPro" id="IPR038063">
    <property type="entry name" value="Transpep_catalytic_dom"/>
</dbReference>
<keyword evidence="7" id="KW-0732">Signal</keyword>
<evidence type="ECO:0000256" key="3">
    <source>
        <dbReference type="ARBA" id="ARBA00022679"/>
    </source>
</evidence>
<accession>A0A5B8L5K7</accession>
<feature type="domain" description="L,D-TPase catalytic" evidence="8">
    <location>
        <begin position="384"/>
        <end position="547"/>
    </location>
</feature>
<dbReference type="Pfam" id="PF20142">
    <property type="entry name" value="Scaffold"/>
    <property type="match status" value="1"/>
</dbReference>
<dbReference type="KEGG" id="niy:FQ775_05000"/>
<feature type="domain" description="L,D-transpeptidase scaffold" evidence="9">
    <location>
        <begin position="125"/>
        <end position="263"/>
    </location>
</feature>
<evidence type="ECO:0000259" key="8">
    <source>
        <dbReference type="Pfam" id="PF03734"/>
    </source>
</evidence>
<protein>
    <submittedName>
        <fullName evidence="10">L,D-transpeptidase family protein</fullName>
    </submittedName>
</protein>
<dbReference type="GO" id="GO:0008360">
    <property type="term" value="P:regulation of cell shape"/>
    <property type="evidence" value="ECO:0007669"/>
    <property type="project" value="UniProtKB-KW"/>
</dbReference>
<dbReference type="GO" id="GO:0009252">
    <property type="term" value="P:peptidoglycan biosynthetic process"/>
    <property type="evidence" value="ECO:0007669"/>
    <property type="project" value="UniProtKB-UniPathway"/>
</dbReference>
<comment type="similarity">
    <text evidence="2">Belongs to the YkuD family.</text>
</comment>
<dbReference type="UniPathway" id="UPA00219"/>
<dbReference type="AlphaFoldDB" id="A0A5B8L5K7"/>
<evidence type="ECO:0000256" key="6">
    <source>
        <dbReference type="ARBA" id="ARBA00023316"/>
    </source>
</evidence>
<evidence type="ECO:0000313" key="10">
    <source>
        <dbReference type="EMBL" id="QDZ03205.1"/>
    </source>
</evidence>
<proteinExistence type="inferred from homology"/>
<feature type="chain" id="PRO_5023091858" evidence="7">
    <location>
        <begin position="22"/>
        <end position="616"/>
    </location>
</feature>
<dbReference type="Gene3D" id="2.40.440.10">
    <property type="entry name" value="L,D-transpeptidase catalytic domain-like"/>
    <property type="match status" value="1"/>
</dbReference>
<keyword evidence="11" id="KW-1185">Reference proteome</keyword>
<dbReference type="Pfam" id="PF03734">
    <property type="entry name" value="YkuD"/>
    <property type="match status" value="1"/>
</dbReference>
<dbReference type="InterPro" id="IPR005490">
    <property type="entry name" value="LD_TPept_cat_dom"/>
</dbReference>
<dbReference type="Proteomes" id="UP000321389">
    <property type="component" value="Chromosome"/>
</dbReference>
<dbReference type="InterPro" id="IPR052905">
    <property type="entry name" value="LD-transpeptidase_YkuD-like"/>
</dbReference>
<feature type="signal peptide" evidence="7">
    <location>
        <begin position="1"/>
        <end position="21"/>
    </location>
</feature>
<gene>
    <name evidence="10" type="ORF">FQ775_05000</name>
</gene>
<dbReference type="SUPFAM" id="SSF141523">
    <property type="entry name" value="L,D-transpeptidase catalytic domain-like"/>
    <property type="match status" value="1"/>
</dbReference>
<evidence type="ECO:0000313" key="11">
    <source>
        <dbReference type="Proteomes" id="UP000321389"/>
    </source>
</evidence>
<evidence type="ECO:0000256" key="1">
    <source>
        <dbReference type="ARBA" id="ARBA00004752"/>
    </source>
</evidence>
<evidence type="ECO:0000256" key="4">
    <source>
        <dbReference type="ARBA" id="ARBA00022960"/>
    </source>
</evidence>
<organism evidence="10 11">
    <name type="scientific">Nitratireductor mangrovi</name>
    <dbReference type="NCBI Taxonomy" id="2599600"/>
    <lineage>
        <taxon>Bacteria</taxon>
        <taxon>Pseudomonadati</taxon>
        <taxon>Pseudomonadota</taxon>
        <taxon>Alphaproteobacteria</taxon>
        <taxon>Hyphomicrobiales</taxon>
        <taxon>Phyllobacteriaceae</taxon>
        <taxon>Nitratireductor</taxon>
    </lineage>
</organism>
<keyword evidence="4" id="KW-0133">Cell shape</keyword>
<dbReference type="CDD" id="cd16913">
    <property type="entry name" value="YkuD_like"/>
    <property type="match status" value="1"/>
</dbReference>
<dbReference type="GO" id="GO:0071555">
    <property type="term" value="P:cell wall organization"/>
    <property type="evidence" value="ECO:0007669"/>
    <property type="project" value="UniProtKB-KW"/>
</dbReference>
<dbReference type="GO" id="GO:0016740">
    <property type="term" value="F:transferase activity"/>
    <property type="evidence" value="ECO:0007669"/>
    <property type="project" value="UniProtKB-KW"/>
</dbReference>
<comment type="pathway">
    <text evidence="1">Cell wall biogenesis; peptidoglycan biosynthesis.</text>
</comment>
<reference evidence="10" key="1">
    <citation type="submission" date="2020-04" db="EMBL/GenBank/DDBJ databases">
        <title>Nitratireductor sp. nov. isolated from mangrove soil.</title>
        <authorList>
            <person name="Ye Y."/>
        </authorList>
    </citation>
    <scope>NUCLEOTIDE SEQUENCE</scope>
    <source>
        <strain evidence="10">SY7</strain>
    </source>
</reference>